<evidence type="ECO:0000313" key="3">
    <source>
        <dbReference type="Proteomes" id="UP000799772"/>
    </source>
</evidence>
<comment type="caution">
    <text evidence="2">The sequence shown here is derived from an EMBL/GenBank/DDBJ whole genome shotgun (WGS) entry which is preliminary data.</text>
</comment>
<feature type="region of interest" description="Disordered" evidence="1">
    <location>
        <begin position="334"/>
        <end position="361"/>
    </location>
</feature>
<name>A0A9P4I7N8_9PEZI</name>
<evidence type="ECO:0000313" key="2">
    <source>
        <dbReference type="EMBL" id="KAF2094230.1"/>
    </source>
</evidence>
<dbReference type="EMBL" id="ML978135">
    <property type="protein sequence ID" value="KAF2094230.1"/>
    <property type="molecule type" value="Genomic_DNA"/>
</dbReference>
<evidence type="ECO:0000256" key="1">
    <source>
        <dbReference type="SAM" id="MobiDB-lite"/>
    </source>
</evidence>
<gene>
    <name evidence="2" type="ORF">NA57DRAFT_60863</name>
</gene>
<reference evidence="2" key="1">
    <citation type="journal article" date="2020" name="Stud. Mycol.">
        <title>101 Dothideomycetes genomes: a test case for predicting lifestyles and emergence of pathogens.</title>
        <authorList>
            <person name="Haridas S."/>
            <person name="Albert R."/>
            <person name="Binder M."/>
            <person name="Bloem J."/>
            <person name="Labutti K."/>
            <person name="Salamov A."/>
            <person name="Andreopoulos B."/>
            <person name="Baker S."/>
            <person name="Barry K."/>
            <person name="Bills G."/>
            <person name="Bluhm B."/>
            <person name="Cannon C."/>
            <person name="Castanera R."/>
            <person name="Culley D."/>
            <person name="Daum C."/>
            <person name="Ezra D."/>
            <person name="Gonzalez J."/>
            <person name="Henrissat B."/>
            <person name="Kuo A."/>
            <person name="Liang C."/>
            <person name="Lipzen A."/>
            <person name="Lutzoni F."/>
            <person name="Magnuson J."/>
            <person name="Mondo S."/>
            <person name="Nolan M."/>
            <person name="Ohm R."/>
            <person name="Pangilinan J."/>
            <person name="Park H.-J."/>
            <person name="Ramirez L."/>
            <person name="Alfaro M."/>
            <person name="Sun H."/>
            <person name="Tritt A."/>
            <person name="Yoshinaga Y."/>
            <person name="Zwiers L.-H."/>
            <person name="Turgeon B."/>
            <person name="Goodwin S."/>
            <person name="Spatafora J."/>
            <person name="Crous P."/>
            <person name="Grigoriev I."/>
        </authorList>
    </citation>
    <scope>NUCLEOTIDE SEQUENCE</scope>
    <source>
        <strain evidence="2">CBS 133067</strain>
    </source>
</reference>
<keyword evidence="3" id="KW-1185">Reference proteome</keyword>
<organism evidence="2 3">
    <name type="scientific">Rhizodiscina lignyota</name>
    <dbReference type="NCBI Taxonomy" id="1504668"/>
    <lineage>
        <taxon>Eukaryota</taxon>
        <taxon>Fungi</taxon>
        <taxon>Dikarya</taxon>
        <taxon>Ascomycota</taxon>
        <taxon>Pezizomycotina</taxon>
        <taxon>Dothideomycetes</taxon>
        <taxon>Pleosporomycetidae</taxon>
        <taxon>Aulographales</taxon>
        <taxon>Rhizodiscinaceae</taxon>
        <taxon>Rhizodiscina</taxon>
    </lineage>
</organism>
<dbReference type="Proteomes" id="UP000799772">
    <property type="component" value="Unassembled WGS sequence"/>
</dbReference>
<sequence>MTTGESWRAGSILAGLANGSAAGARWRLGPFAQEGRREQRLAGSGQPSAAIDSGDSSSQCIELATTNCPKRQKTGGRRGIAGKSRCATLWDLPAWKTHGSSLEDISERSERQDARSLVLIGDGRSATLGLATGEPFEVVSVSETISSKDESHDGCGGGQGAAEGQYAIAWKVEEAGVQWCCSGKQQSVGRMRLAATALGAMAVECRGKSAELERACESFALAWSFGLVPVDTRVCRRAVWAVGERSTQAATTLEASLASISVDPPWAALYLMSNSNTCSTAEYAERLLTRRQRLPYALIRACVHVVSVCSRAFGTTADQEHACTASRSGWCPRYHPRRGHHSRESSAQRKPSTKPDSGGRG</sequence>
<accession>A0A9P4I7N8</accession>
<proteinExistence type="predicted"/>
<feature type="region of interest" description="Disordered" evidence="1">
    <location>
        <begin position="35"/>
        <end position="56"/>
    </location>
</feature>
<dbReference type="AlphaFoldDB" id="A0A9P4I7N8"/>
<protein>
    <submittedName>
        <fullName evidence="2">Uncharacterized protein</fullName>
    </submittedName>
</protein>